<keyword evidence="5" id="KW-1185">Reference proteome</keyword>
<dbReference type="InterPro" id="IPR029058">
    <property type="entry name" value="AB_hydrolase_fold"/>
</dbReference>
<dbReference type="OrthoDB" id="9815425at2"/>
<keyword evidence="1" id="KW-0378">Hydrolase</keyword>
<evidence type="ECO:0000313" key="4">
    <source>
        <dbReference type="EMBL" id="PCS07924.1"/>
    </source>
</evidence>
<evidence type="ECO:0000313" key="5">
    <source>
        <dbReference type="Proteomes" id="UP000242246"/>
    </source>
</evidence>
<comment type="caution">
    <text evidence="4">The sequence shown here is derived from an EMBL/GenBank/DDBJ whole genome shotgun (WGS) entry which is preliminary data.</text>
</comment>
<organism evidence="4 5">
    <name type="scientific">Pseudolactococcus plantarum</name>
    <dbReference type="NCBI Taxonomy" id="1365"/>
    <lineage>
        <taxon>Bacteria</taxon>
        <taxon>Bacillati</taxon>
        <taxon>Bacillota</taxon>
        <taxon>Bacilli</taxon>
        <taxon>Lactobacillales</taxon>
        <taxon>Streptococcaceae</taxon>
        <taxon>Pseudolactococcus</taxon>
    </lineage>
</organism>
<dbReference type="EMBL" id="JXJX01000002">
    <property type="protein sequence ID" value="PCS07924.1"/>
    <property type="molecule type" value="Genomic_DNA"/>
</dbReference>
<evidence type="ECO:0000256" key="2">
    <source>
        <dbReference type="SAM" id="Phobius"/>
    </source>
</evidence>
<evidence type="ECO:0000256" key="1">
    <source>
        <dbReference type="ARBA" id="ARBA00022801"/>
    </source>
</evidence>
<dbReference type="STRING" id="1348632.GCA_001591745_01670"/>
<protein>
    <submittedName>
        <fullName evidence="4">Esterase</fullName>
    </submittedName>
</protein>
<keyword evidence="2" id="KW-0812">Transmembrane</keyword>
<dbReference type="PANTHER" id="PTHR48081">
    <property type="entry name" value="AB HYDROLASE SUPERFAMILY PROTEIN C4A8.06C"/>
    <property type="match status" value="1"/>
</dbReference>
<dbReference type="RefSeq" id="WP_068164471.1">
    <property type="nucleotide sequence ID" value="NZ_JXJX01000002.1"/>
</dbReference>
<evidence type="ECO:0000259" key="3">
    <source>
        <dbReference type="Pfam" id="PF07859"/>
    </source>
</evidence>
<dbReference type="Gene3D" id="3.40.50.1820">
    <property type="entry name" value="alpha/beta hydrolase"/>
    <property type="match status" value="1"/>
</dbReference>
<dbReference type="InterPro" id="IPR050300">
    <property type="entry name" value="GDXG_lipolytic_enzyme"/>
</dbReference>
<dbReference type="GO" id="GO:0016787">
    <property type="term" value="F:hydrolase activity"/>
    <property type="evidence" value="ECO:0007669"/>
    <property type="project" value="UniProtKB-KW"/>
</dbReference>
<dbReference type="SUPFAM" id="SSF53474">
    <property type="entry name" value="alpha/beta-Hydrolases"/>
    <property type="match status" value="1"/>
</dbReference>
<feature type="transmembrane region" description="Helical" evidence="2">
    <location>
        <begin position="9"/>
        <end position="27"/>
    </location>
</feature>
<dbReference type="AlphaFoldDB" id="A0A2A5S373"/>
<dbReference type="Pfam" id="PF07859">
    <property type="entry name" value="Abhydrolase_3"/>
    <property type="match status" value="1"/>
</dbReference>
<keyword evidence="2" id="KW-0472">Membrane</keyword>
<name>A0A2A5S373_9LACT</name>
<accession>A0A2A5S373</accession>
<sequence>MKKKILKVIAWTVGIVVSLLLGIWIAFQVSPKPSAMIIARLFNGEVKISDEKAYDLAKKNVSVTLNQTYQSKFKDNTYDVYYPKQSTTPVPVLLWVHGGGYVGGDKEGAKEFATRLASDANIAVVSMNYGVAPELKYPNQVIQVADMMQTLKKKQDKHLDISKMLIGGDSAGSQIALQFVNTQTNRTYGEKVGIPKILDDKSIKGTISYCGPVDLIQMADKSVSDKKMKFFVKTVAWSLIGTKNWQSSDELVQASLVDQVTANFPPTYITDGNAFSFEAQNIALANKLKALKVPVTSLFYTNKKKQITHEYQFNYKTEEAKLCYEQTLNFVNQYK</sequence>
<dbReference type="Proteomes" id="UP000242246">
    <property type="component" value="Unassembled WGS sequence"/>
</dbReference>
<feature type="domain" description="Alpha/beta hydrolase fold-3" evidence="3">
    <location>
        <begin position="93"/>
        <end position="302"/>
    </location>
</feature>
<proteinExistence type="predicted"/>
<dbReference type="InterPro" id="IPR013094">
    <property type="entry name" value="AB_hydrolase_3"/>
</dbReference>
<gene>
    <name evidence="4" type="ORF">RU87_GL000660</name>
</gene>
<keyword evidence="2" id="KW-1133">Transmembrane helix</keyword>
<reference evidence="4 5" key="1">
    <citation type="submission" date="2014-12" db="EMBL/GenBank/DDBJ databases">
        <title>Draft genome sequences of 10 type strains of Lactococcus.</title>
        <authorList>
            <person name="Sun Z."/>
            <person name="Zhong Z."/>
            <person name="Liu W."/>
            <person name="Zhang W."/>
            <person name="Zhang H."/>
        </authorList>
    </citation>
    <scope>NUCLEOTIDE SEQUENCE [LARGE SCALE GENOMIC DNA]</scope>
    <source>
        <strain evidence="4 5">DSM 20686</strain>
    </source>
</reference>
<dbReference type="PANTHER" id="PTHR48081:SF6">
    <property type="entry name" value="PEPTIDASE S9 PROLYL OLIGOPEPTIDASE CATALYTIC DOMAIN-CONTAINING PROTEIN"/>
    <property type="match status" value="1"/>
</dbReference>